<dbReference type="AlphaFoldDB" id="A0A6A6THG2"/>
<keyword evidence="1" id="KW-0472">Membrane</keyword>
<evidence type="ECO:0000313" key="2">
    <source>
        <dbReference type="EMBL" id="KAF2659172.1"/>
    </source>
</evidence>
<name>A0A6A6THG2_9PLEO</name>
<sequence>METRHGLSTRCSACYHGFPSPYPSYPCFLRIPLSVCLCSLLSFPFSFLLFQAFMCGRVYVYVCVCVHTHTLRQQLSLCPQGRGLLRFTCMAEGIYECEVLGICGSGVAELVMLRRVARLRSFFLGLASVCVGMHECMCGFRKSVLCV</sequence>
<organism evidence="2 3">
    <name type="scientific">Lophiostoma macrostomum CBS 122681</name>
    <dbReference type="NCBI Taxonomy" id="1314788"/>
    <lineage>
        <taxon>Eukaryota</taxon>
        <taxon>Fungi</taxon>
        <taxon>Dikarya</taxon>
        <taxon>Ascomycota</taxon>
        <taxon>Pezizomycotina</taxon>
        <taxon>Dothideomycetes</taxon>
        <taxon>Pleosporomycetidae</taxon>
        <taxon>Pleosporales</taxon>
        <taxon>Lophiostomataceae</taxon>
        <taxon>Lophiostoma</taxon>
    </lineage>
</organism>
<keyword evidence="1" id="KW-1133">Transmembrane helix</keyword>
<proteinExistence type="predicted"/>
<gene>
    <name evidence="2" type="ORF">K491DRAFT_216746</name>
</gene>
<protein>
    <submittedName>
        <fullName evidence="2">Uncharacterized protein</fullName>
    </submittedName>
</protein>
<keyword evidence="3" id="KW-1185">Reference proteome</keyword>
<feature type="transmembrane region" description="Helical" evidence="1">
    <location>
        <begin position="28"/>
        <end position="50"/>
    </location>
</feature>
<evidence type="ECO:0000256" key="1">
    <source>
        <dbReference type="SAM" id="Phobius"/>
    </source>
</evidence>
<keyword evidence="1" id="KW-0812">Transmembrane</keyword>
<dbReference type="Proteomes" id="UP000799324">
    <property type="component" value="Unassembled WGS sequence"/>
</dbReference>
<evidence type="ECO:0000313" key="3">
    <source>
        <dbReference type="Proteomes" id="UP000799324"/>
    </source>
</evidence>
<accession>A0A6A6THG2</accession>
<dbReference type="EMBL" id="MU004309">
    <property type="protein sequence ID" value="KAF2659172.1"/>
    <property type="molecule type" value="Genomic_DNA"/>
</dbReference>
<reference evidence="2" key="1">
    <citation type="journal article" date="2020" name="Stud. Mycol.">
        <title>101 Dothideomycetes genomes: a test case for predicting lifestyles and emergence of pathogens.</title>
        <authorList>
            <person name="Haridas S."/>
            <person name="Albert R."/>
            <person name="Binder M."/>
            <person name="Bloem J."/>
            <person name="Labutti K."/>
            <person name="Salamov A."/>
            <person name="Andreopoulos B."/>
            <person name="Baker S."/>
            <person name="Barry K."/>
            <person name="Bills G."/>
            <person name="Bluhm B."/>
            <person name="Cannon C."/>
            <person name="Castanera R."/>
            <person name="Culley D."/>
            <person name="Daum C."/>
            <person name="Ezra D."/>
            <person name="Gonzalez J."/>
            <person name="Henrissat B."/>
            <person name="Kuo A."/>
            <person name="Liang C."/>
            <person name="Lipzen A."/>
            <person name="Lutzoni F."/>
            <person name="Magnuson J."/>
            <person name="Mondo S."/>
            <person name="Nolan M."/>
            <person name="Ohm R."/>
            <person name="Pangilinan J."/>
            <person name="Park H.-J."/>
            <person name="Ramirez L."/>
            <person name="Alfaro M."/>
            <person name="Sun H."/>
            <person name="Tritt A."/>
            <person name="Yoshinaga Y."/>
            <person name="Zwiers L.-H."/>
            <person name="Turgeon B."/>
            <person name="Goodwin S."/>
            <person name="Spatafora J."/>
            <person name="Crous P."/>
            <person name="Grigoriev I."/>
        </authorList>
    </citation>
    <scope>NUCLEOTIDE SEQUENCE</scope>
    <source>
        <strain evidence="2">CBS 122681</strain>
    </source>
</reference>